<sequence length="273" mass="29735">MSTILITGTSRGLGYEFLRQYSATPENTVLGIVRNKAVTAEKIASDPELSNRTNIHLLEADLTNYAALKKASEDAAPITGGKLDILIANAAYLDGFDAYDAVGKLGADPDELTKYFRQLFEVNVIGNVHLFNIFLPLILAGHDKKVIAISTGFADPVFTNEWDIEPGALYASSKAAMNMLVAKYSAQYKKDGVLFLSICPGMVETSHYKNPTEEQKAQLGGLMQKFQQYAPRFSGPSTPEKSIASLRKTIADVSIEKGHGGDFISHLGGKRWL</sequence>
<accession>A0AAN6YN66</accession>
<dbReference type="Proteomes" id="UP001301958">
    <property type="component" value="Unassembled WGS sequence"/>
</dbReference>
<dbReference type="InterPro" id="IPR020904">
    <property type="entry name" value="Sc_DH/Rdtase_CS"/>
</dbReference>
<dbReference type="Gene3D" id="3.40.50.720">
    <property type="entry name" value="NAD(P)-binding Rossmann-like Domain"/>
    <property type="match status" value="1"/>
</dbReference>
<dbReference type="AlphaFoldDB" id="A0AAN6YN66"/>
<keyword evidence="1" id="KW-0521">NADP</keyword>
<dbReference type="InterPro" id="IPR002347">
    <property type="entry name" value="SDR_fam"/>
</dbReference>
<evidence type="ECO:0000313" key="3">
    <source>
        <dbReference type="Proteomes" id="UP001301958"/>
    </source>
</evidence>
<organism evidence="2 3">
    <name type="scientific">Podospora fimiseda</name>
    <dbReference type="NCBI Taxonomy" id="252190"/>
    <lineage>
        <taxon>Eukaryota</taxon>
        <taxon>Fungi</taxon>
        <taxon>Dikarya</taxon>
        <taxon>Ascomycota</taxon>
        <taxon>Pezizomycotina</taxon>
        <taxon>Sordariomycetes</taxon>
        <taxon>Sordariomycetidae</taxon>
        <taxon>Sordariales</taxon>
        <taxon>Podosporaceae</taxon>
        <taxon>Podospora</taxon>
    </lineage>
</organism>
<dbReference type="PANTHER" id="PTHR45458:SF3">
    <property type="entry name" value="CHAIN DEHYDROGENASE (ATSC), PUTATIVE-RELATED"/>
    <property type="match status" value="1"/>
</dbReference>
<dbReference type="EMBL" id="MU865509">
    <property type="protein sequence ID" value="KAK4221861.1"/>
    <property type="molecule type" value="Genomic_DNA"/>
</dbReference>
<dbReference type="PANTHER" id="PTHR45458">
    <property type="entry name" value="SHORT-CHAIN DEHYDROGENASE/REDUCTASE SDR"/>
    <property type="match status" value="1"/>
</dbReference>
<dbReference type="PROSITE" id="PS00061">
    <property type="entry name" value="ADH_SHORT"/>
    <property type="match status" value="1"/>
</dbReference>
<keyword evidence="3" id="KW-1185">Reference proteome</keyword>
<dbReference type="SUPFAM" id="SSF51735">
    <property type="entry name" value="NAD(P)-binding Rossmann-fold domains"/>
    <property type="match status" value="1"/>
</dbReference>
<dbReference type="InterPro" id="IPR036291">
    <property type="entry name" value="NAD(P)-bd_dom_sf"/>
</dbReference>
<evidence type="ECO:0000313" key="2">
    <source>
        <dbReference type="EMBL" id="KAK4221861.1"/>
    </source>
</evidence>
<reference evidence="2" key="1">
    <citation type="journal article" date="2023" name="Mol. Phylogenet. Evol.">
        <title>Genome-scale phylogeny and comparative genomics of the fungal order Sordariales.</title>
        <authorList>
            <person name="Hensen N."/>
            <person name="Bonometti L."/>
            <person name="Westerberg I."/>
            <person name="Brannstrom I.O."/>
            <person name="Guillou S."/>
            <person name="Cros-Aarteil S."/>
            <person name="Calhoun S."/>
            <person name="Haridas S."/>
            <person name="Kuo A."/>
            <person name="Mondo S."/>
            <person name="Pangilinan J."/>
            <person name="Riley R."/>
            <person name="LaButti K."/>
            <person name="Andreopoulos B."/>
            <person name="Lipzen A."/>
            <person name="Chen C."/>
            <person name="Yan M."/>
            <person name="Daum C."/>
            <person name="Ng V."/>
            <person name="Clum A."/>
            <person name="Steindorff A."/>
            <person name="Ohm R.A."/>
            <person name="Martin F."/>
            <person name="Silar P."/>
            <person name="Natvig D.O."/>
            <person name="Lalanne C."/>
            <person name="Gautier V."/>
            <person name="Ament-Velasquez S.L."/>
            <person name="Kruys A."/>
            <person name="Hutchinson M.I."/>
            <person name="Powell A.J."/>
            <person name="Barry K."/>
            <person name="Miller A.N."/>
            <person name="Grigoriev I.V."/>
            <person name="Debuchy R."/>
            <person name="Gladieux P."/>
            <person name="Hiltunen Thoren M."/>
            <person name="Johannesson H."/>
        </authorList>
    </citation>
    <scope>NUCLEOTIDE SEQUENCE</scope>
    <source>
        <strain evidence="2">CBS 990.96</strain>
    </source>
</reference>
<dbReference type="PRINTS" id="PR00081">
    <property type="entry name" value="GDHRDH"/>
</dbReference>
<reference evidence="2" key="2">
    <citation type="submission" date="2023-05" db="EMBL/GenBank/DDBJ databases">
        <authorList>
            <consortium name="Lawrence Berkeley National Laboratory"/>
            <person name="Steindorff A."/>
            <person name="Hensen N."/>
            <person name="Bonometti L."/>
            <person name="Westerberg I."/>
            <person name="Brannstrom I.O."/>
            <person name="Guillou S."/>
            <person name="Cros-Aarteil S."/>
            <person name="Calhoun S."/>
            <person name="Haridas S."/>
            <person name="Kuo A."/>
            <person name="Mondo S."/>
            <person name="Pangilinan J."/>
            <person name="Riley R."/>
            <person name="Labutti K."/>
            <person name="Andreopoulos B."/>
            <person name="Lipzen A."/>
            <person name="Chen C."/>
            <person name="Yanf M."/>
            <person name="Daum C."/>
            <person name="Ng V."/>
            <person name="Clum A."/>
            <person name="Ohm R."/>
            <person name="Martin F."/>
            <person name="Silar P."/>
            <person name="Natvig D."/>
            <person name="Lalanne C."/>
            <person name="Gautier V."/>
            <person name="Ament-Velasquez S.L."/>
            <person name="Kruys A."/>
            <person name="Hutchinson M.I."/>
            <person name="Powell A.J."/>
            <person name="Barry K."/>
            <person name="Miller A.N."/>
            <person name="Grigoriev I.V."/>
            <person name="Debuchy R."/>
            <person name="Gladieux P."/>
            <person name="Thoren M.H."/>
            <person name="Johannesson H."/>
        </authorList>
    </citation>
    <scope>NUCLEOTIDE SEQUENCE</scope>
    <source>
        <strain evidence="2">CBS 990.96</strain>
    </source>
</reference>
<dbReference type="Pfam" id="PF00106">
    <property type="entry name" value="adh_short"/>
    <property type="match status" value="1"/>
</dbReference>
<comment type="caution">
    <text evidence="2">The sequence shown here is derived from an EMBL/GenBank/DDBJ whole genome shotgun (WGS) entry which is preliminary data.</text>
</comment>
<name>A0AAN6YN66_9PEZI</name>
<dbReference type="GO" id="GO:0016616">
    <property type="term" value="F:oxidoreductase activity, acting on the CH-OH group of donors, NAD or NADP as acceptor"/>
    <property type="evidence" value="ECO:0007669"/>
    <property type="project" value="TreeGrafter"/>
</dbReference>
<dbReference type="InterPro" id="IPR052184">
    <property type="entry name" value="SDR_enzymes"/>
</dbReference>
<protein>
    <submittedName>
        <fullName evidence="2">NAD(P)-binding protein</fullName>
    </submittedName>
</protein>
<gene>
    <name evidence="2" type="ORF">QBC38DRAFT_491179</name>
</gene>
<proteinExistence type="predicted"/>
<evidence type="ECO:0000256" key="1">
    <source>
        <dbReference type="ARBA" id="ARBA00022857"/>
    </source>
</evidence>